<dbReference type="GO" id="GO:0009086">
    <property type="term" value="P:methionine biosynthetic process"/>
    <property type="evidence" value="ECO:0007669"/>
    <property type="project" value="InterPro"/>
</dbReference>
<dbReference type="PANTHER" id="PTHR34273:SF2">
    <property type="entry name" value="METHYLTHIORIBOSE KINASE"/>
    <property type="match status" value="1"/>
</dbReference>
<dbReference type="InterPro" id="IPR002575">
    <property type="entry name" value="Aminoglycoside_PTrfase"/>
</dbReference>
<evidence type="ECO:0000256" key="5">
    <source>
        <dbReference type="ARBA" id="ARBA00022741"/>
    </source>
</evidence>
<comment type="subunit">
    <text evidence="2">Homodimer.</text>
</comment>
<evidence type="ECO:0000256" key="3">
    <source>
        <dbReference type="ARBA" id="ARBA00012128"/>
    </source>
</evidence>
<keyword evidence="5" id="KW-0547">Nucleotide-binding</keyword>
<evidence type="ECO:0000256" key="2">
    <source>
        <dbReference type="ARBA" id="ARBA00011738"/>
    </source>
</evidence>
<dbReference type="InterPro" id="IPR011009">
    <property type="entry name" value="Kinase-like_dom_sf"/>
</dbReference>
<dbReference type="NCBIfam" id="TIGR01767">
    <property type="entry name" value="MTRK"/>
    <property type="match status" value="1"/>
</dbReference>
<accession>A0A843U898</accession>
<evidence type="ECO:0000313" key="10">
    <source>
        <dbReference type="Proteomes" id="UP000652761"/>
    </source>
</evidence>
<dbReference type="SUPFAM" id="SSF56112">
    <property type="entry name" value="Protein kinase-like (PK-like)"/>
    <property type="match status" value="1"/>
</dbReference>
<dbReference type="Gene3D" id="3.30.200.20">
    <property type="entry name" value="Phosphorylase Kinase, domain 1"/>
    <property type="match status" value="1"/>
</dbReference>
<dbReference type="InterPro" id="IPR009212">
    <property type="entry name" value="Methylthioribose_kinase"/>
</dbReference>
<evidence type="ECO:0000256" key="4">
    <source>
        <dbReference type="ARBA" id="ARBA00022679"/>
    </source>
</evidence>
<gene>
    <name evidence="9" type="ORF">Taro_010658</name>
</gene>
<dbReference type="Proteomes" id="UP000652761">
    <property type="component" value="Unassembled WGS sequence"/>
</dbReference>
<evidence type="ECO:0000259" key="8">
    <source>
        <dbReference type="Pfam" id="PF01636"/>
    </source>
</evidence>
<evidence type="ECO:0000256" key="1">
    <source>
        <dbReference type="ARBA" id="ARBA00010165"/>
    </source>
</evidence>
<evidence type="ECO:0000256" key="7">
    <source>
        <dbReference type="ARBA" id="ARBA00022840"/>
    </source>
</evidence>
<keyword evidence="4" id="KW-0808">Transferase</keyword>
<name>A0A843U898_COLES</name>
<proteinExistence type="inferred from homology"/>
<comment type="caution">
    <text evidence="9">The sequence shown here is derived from an EMBL/GenBank/DDBJ whole genome shotgun (WGS) entry which is preliminary data.</text>
</comment>
<dbReference type="AlphaFoldDB" id="A0A843U898"/>
<keyword evidence="6" id="KW-0418">Kinase</keyword>
<dbReference type="PANTHER" id="PTHR34273">
    <property type="entry name" value="METHYLTHIORIBOSE KINASE"/>
    <property type="match status" value="1"/>
</dbReference>
<dbReference type="Pfam" id="PF01636">
    <property type="entry name" value="APH"/>
    <property type="match status" value="1"/>
</dbReference>
<sequence>MAAAAAGEGFRPLDEGILVEYIRATPALREVLGGRVGDGELTIKEVGDGNLNFVYIVLSPAGSVVIKQALPYVRCVGESWPMTKERAYFETLALREHGNLCPDHVPEVYHFDRTMSLMGMRYLKPPHIILRKGLIAGIEYPLLAEHMSEYIAKTLFFTSLLYHSTLEHRRAVAEFCGNVELCRLTEQVIFSDPYRVSQHNRWTSPFLDKDAEAIREDDELKLEIAGLKSMFCERAQALIHGDLHTGSIMVTSDSTQVIDPEFAFYGPMGYDIGALIGNLILAFFAQDGHANGENNREGGSHQVARGAPVVVTTMETGGSDRWCRWLSTSGTDEVHLNLLVVQQYKKWILKTIEDTWNLFHKKFLSLWNEHKDGPGEAYLFSIYDKSELFQRAQQIYMKDLFHDSLGFGAAKMIRRIVGIAHVEDFESIQDHPKRADCERQALGFAKMLLKQRRQFTTINEITAALESI</sequence>
<feature type="domain" description="Aminoglycoside phosphotransferase" evidence="8">
    <location>
        <begin position="44"/>
        <end position="276"/>
    </location>
</feature>
<keyword evidence="7" id="KW-0067">ATP-binding</keyword>
<keyword evidence="10" id="KW-1185">Reference proteome</keyword>
<protein>
    <recommendedName>
        <fullName evidence="3">S-methyl-5-thioribose kinase</fullName>
        <ecNumber evidence="3">2.7.1.100</ecNumber>
    </recommendedName>
</protein>
<organism evidence="9 10">
    <name type="scientific">Colocasia esculenta</name>
    <name type="common">Wild taro</name>
    <name type="synonym">Arum esculentum</name>
    <dbReference type="NCBI Taxonomy" id="4460"/>
    <lineage>
        <taxon>Eukaryota</taxon>
        <taxon>Viridiplantae</taxon>
        <taxon>Streptophyta</taxon>
        <taxon>Embryophyta</taxon>
        <taxon>Tracheophyta</taxon>
        <taxon>Spermatophyta</taxon>
        <taxon>Magnoliopsida</taxon>
        <taxon>Liliopsida</taxon>
        <taxon>Araceae</taxon>
        <taxon>Aroideae</taxon>
        <taxon>Colocasieae</taxon>
        <taxon>Colocasia</taxon>
    </lineage>
</organism>
<dbReference type="EMBL" id="NMUH01000388">
    <property type="protein sequence ID" value="MQL78220.1"/>
    <property type="molecule type" value="Genomic_DNA"/>
</dbReference>
<dbReference type="OrthoDB" id="2461at2759"/>
<dbReference type="GO" id="GO:0005524">
    <property type="term" value="F:ATP binding"/>
    <property type="evidence" value="ECO:0007669"/>
    <property type="project" value="UniProtKB-KW"/>
</dbReference>
<reference evidence="9" key="1">
    <citation type="submission" date="2017-07" db="EMBL/GenBank/DDBJ databases">
        <title>Taro Niue Genome Assembly and Annotation.</title>
        <authorList>
            <person name="Atibalentja N."/>
            <person name="Keating K."/>
            <person name="Fields C.J."/>
        </authorList>
    </citation>
    <scope>NUCLEOTIDE SEQUENCE</scope>
    <source>
        <strain evidence="9">Niue_2</strain>
        <tissue evidence="9">Leaf</tissue>
    </source>
</reference>
<dbReference type="EC" id="2.7.1.100" evidence="3"/>
<dbReference type="GO" id="GO:0046522">
    <property type="term" value="F:S-methyl-5-thioribose kinase activity"/>
    <property type="evidence" value="ECO:0007669"/>
    <property type="project" value="UniProtKB-EC"/>
</dbReference>
<dbReference type="Gene3D" id="3.90.1200.10">
    <property type="match status" value="2"/>
</dbReference>
<evidence type="ECO:0000256" key="6">
    <source>
        <dbReference type="ARBA" id="ARBA00022777"/>
    </source>
</evidence>
<comment type="similarity">
    <text evidence="1">Belongs to the methylthioribose kinase family.</text>
</comment>
<evidence type="ECO:0000313" key="9">
    <source>
        <dbReference type="EMBL" id="MQL78220.1"/>
    </source>
</evidence>